<feature type="binding site" evidence="18">
    <location>
        <position position="493"/>
    </location>
    <ligand>
        <name>Ca(2+)</name>
        <dbReference type="ChEBI" id="CHEBI:29108"/>
        <label>2</label>
    </ligand>
</feature>
<dbReference type="GO" id="GO:0046872">
    <property type="term" value="F:metal ion binding"/>
    <property type="evidence" value="ECO:0007669"/>
    <property type="project" value="UniProtKB-KW"/>
</dbReference>
<keyword evidence="13 20" id="KW-1015">Disulfide bond</keyword>
<feature type="binding site" evidence="18">
    <location>
        <position position="376"/>
    </location>
    <ligand>
        <name>Ca(2+)</name>
        <dbReference type="ChEBI" id="CHEBI:29108"/>
        <label>1</label>
    </ligand>
</feature>
<feature type="disulfide bond" evidence="20">
    <location>
        <begin position="368"/>
        <end position="373"/>
    </location>
</feature>
<feature type="binding site" evidence="18">
    <location>
        <position position="367"/>
    </location>
    <ligand>
        <name>Ca(2+)</name>
        <dbReference type="ChEBI" id="CHEBI:29108"/>
        <label>1</label>
    </ligand>
</feature>
<evidence type="ECO:0000256" key="1">
    <source>
        <dbReference type="ARBA" id="ARBA00000189"/>
    </source>
</evidence>
<feature type="binding site" evidence="18">
    <location>
        <position position="553"/>
    </location>
    <ligand>
        <name>Ca(2+)</name>
        <dbReference type="ChEBI" id="CHEBI:29108"/>
        <label>2</label>
    </ligand>
</feature>
<dbReference type="AlphaFoldDB" id="A0A443PCC6"/>
<keyword evidence="10 18" id="KW-0106">Calcium</keyword>
<dbReference type="InterPro" id="IPR033905">
    <property type="entry name" value="Secretory_peroxidase"/>
</dbReference>
<evidence type="ECO:0000256" key="18">
    <source>
        <dbReference type="PIRSR" id="PIRSR600823-3"/>
    </source>
</evidence>
<evidence type="ECO:0000256" key="15">
    <source>
        <dbReference type="ARBA" id="ARBA00023324"/>
    </source>
</evidence>
<dbReference type="OrthoDB" id="2113341at2759"/>
<evidence type="ECO:0000256" key="5">
    <source>
        <dbReference type="ARBA" id="ARBA00022525"/>
    </source>
</evidence>
<dbReference type="Pfam" id="PF00141">
    <property type="entry name" value="peroxidase"/>
    <property type="match status" value="2"/>
</dbReference>
<feature type="binding site" evidence="18">
    <location>
        <position position="545"/>
    </location>
    <ligand>
        <name>Ca(2+)</name>
        <dbReference type="ChEBI" id="CHEBI:29108"/>
        <label>2</label>
    </ligand>
</feature>
<keyword evidence="14" id="KW-0325">Glycoprotein</keyword>
<evidence type="ECO:0000256" key="21">
    <source>
        <dbReference type="SAM" id="SignalP"/>
    </source>
</evidence>
<evidence type="ECO:0000256" key="20">
    <source>
        <dbReference type="PIRSR" id="PIRSR600823-5"/>
    </source>
</evidence>
<name>A0A443PCC6_9MAGN</name>
<evidence type="ECO:0000256" key="16">
    <source>
        <dbReference type="PIRSR" id="PIRSR600823-1"/>
    </source>
</evidence>
<feature type="disulfide bond" evidence="20">
    <location>
        <begin position="335"/>
        <end position="414"/>
    </location>
</feature>
<feature type="binding site" evidence="17">
    <location>
        <position position="462"/>
    </location>
    <ligand>
        <name>substrate</name>
    </ligand>
</feature>
<dbReference type="PANTHER" id="PTHR31235">
    <property type="entry name" value="PEROXIDASE 25-RELATED"/>
    <property type="match status" value="1"/>
</dbReference>
<comment type="cofactor">
    <cofactor evidence="18">
        <name>Ca(2+)</name>
        <dbReference type="ChEBI" id="CHEBI:29108"/>
    </cofactor>
    <text evidence="18">Binds 2 calcium ions per subunit.</text>
</comment>
<dbReference type="PRINTS" id="PR00458">
    <property type="entry name" value="PEROXIDASE"/>
</dbReference>
<dbReference type="STRING" id="337451.A0A443PCC6"/>
<evidence type="ECO:0000256" key="14">
    <source>
        <dbReference type="ARBA" id="ARBA00023180"/>
    </source>
</evidence>
<dbReference type="FunFam" id="1.10.420.10:FF:000008">
    <property type="entry name" value="Peroxidase"/>
    <property type="match status" value="2"/>
</dbReference>
<evidence type="ECO:0000256" key="4">
    <source>
        <dbReference type="ARBA" id="ARBA00012313"/>
    </source>
</evidence>
<dbReference type="PROSITE" id="PS00436">
    <property type="entry name" value="PEROXIDASE_2"/>
    <property type="match status" value="2"/>
</dbReference>
<keyword evidence="24" id="KW-1185">Reference proteome</keyword>
<evidence type="ECO:0000256" key="19">
    <source>
        <dbReference type="PIRSR" id="PIRSR600823-4"/>
    </source>
</evidence>
<evidence type="ECO:0000256" key="3">
    <source>
        <dbReference type="ARBA" id="ARBA00006873"/>
    </source>
</evidence>
<dbReference type="Gene3D" id="1.10.520.10">
    <property type="match status" value="2"/>
</dbReference>
<evidence type="ECO:0000256" key="7">
    <source>
        <dbReference type="ARBA" id="ARBA00022617"/>
    </source>
</evidence>
<dbReference type="EC" id="1.11.1.7" evidence="4"/>
<feature type="disulfide bond" evidence="20">
    <location>
        <begin position="499"/>
        <end position="532"/>
    </location>
</feature>
<feature type="signal peptide" evidence="21">
    <location>
        <begin position="1"/>
        <end position="23"/>
    </location>
</feature>
<keyword evidence="6 23" id="KW-0575">Peroxidase</keyword>
<evidence type="ECO:0000256" key="17">
    <source>
        <dbReference type="PIRSR" id="PIRSR600823-2"/>
    </source>
</evidence>
<dbReference type="CDD" id="cd00693">
    <property type="entry name" value="secretory_peroxidase"/>
    <property type="match status" value="2"/>
</dbReference>
<feature type="chain" id="PRO_5019466818" description="peroxidase" evidence="21">
    <location>
        <begin position="24"/>
        <end position="626"/>
    </location>
</feature>
<comment type="cofactor">
    <cofactor evidence="18">
        <name>heme b</name>
        <dbReference type="ChEBI" id="CHEBI:60344"/>
    </cofactor>
    <text evidence="18">Binds 1 heme b (iron(II)-protoporphyrin IX) group per subunit.</text>
</comment>
<feature type="binding site" evidence="18">
    <location>
        <position position="372"/>
    </location>
    <ligand>
        <name>Ca(2+)</name>
        <dbReference type="ChEBI" id="CHEBI:29108"/>
        <label>1</label>
    </ligand>
</feature>
<evidence type="ECO:0000256" key="12">
    <source>
        <dbReference type="ARBA" id="ARBA00023004"/>
    </source>
</evidence>
<dbReference type="PROSITE" id="PS50873">
    <property type="entry name" value="PEROXIDASE_4"/>
    <property type="match status" value="2"/>
</dbReference>
<evidence type="ECO:0000313" key="24">
    <source>
        <dbReference type="Proteomes" id="UP000283530"/>
    </source>
</evidence>
<comment type="catalytic activity">
    <reaction evidence="1">
        <text>2 a phenolic donor + H2O2 = 2 a phenolic radical donor + 2 H2O</text>
        <dbReference type="Rhea" id="RHEA:56136"/>
        <dbReference type="ChEBI" id="CHEBI:15377"/>
        <dbReference type="ChEBI" id="CHEBI:16240"/>
        <dbReference type="ChEBI" id="CHEBI:139520"/>
        <dbReference type="ChEBI" id="CHEBI:139521"/>
        <dbReference type="EC" id="1.11.1.7"/>
    </reaction>
</comment>
<dbReference type="InterPro" id="IPR000823">
    <property type="entry name" value="Peroxidase_pln"/>
</dbReference>
<dbReference type="EMBL" id="QPKB01000007">
    <property type="protein sequence ID" value="RWR88416.1"/>
    <property type="molecule type" value="Genomic_DNA"/>
</dbReference>
<comment type="similarity">
    <text evidence="3">Belongs to the peroxidase family. Ascorbate peroxidase subfamily.</text>
</comment>
<feature type="domain" description="Plant heme peroxidase family profile" evidence="22">
    <location>
        <begin position="325"/>
        <end position="626"/>
    </location>
</feature>
<dbReference type="GO" id="GO:0020037">
    <property type="term" value="F:heme binding"/>
    <property type="evidence" value="ECO:0007669"/>
    <property type="project" value="InterPro"/>
</dbReference>
<keyword evidence="7" id="KW-0349">Heme</keyword>
<evidence type="ECO:0000256" key="2">
    <source>
        <dbReference type="ARBA" id="ARBA00002322"/>
    </source>
</evidence>
<feature type="disulfide bond" evidence="20">
    <location>
        <begin position="420"/>
        <end position="622"/>
    </location>
</feature>
<dbReference type="GO" id="GO:0006979">
    <property type="term" value="P:response to oxidative stress"/>
    <property type="evidence" value="ECO:0007669"/>
    <property type="project" value="InterPro"/>
</dbReference>
<keyword evidence="12 18" id="KW-0408">Iron</keyword>
<evidence type="ECO:0000259" key="22">
    <source>
        <dbReference type="PROSITE" id="PS50873"/>
    </source>
</evidence>
<feature type="domain" description="Plant heme peroxidase family profile" evidence="22">
    <location>
        <begin position="24"/>
        <end position="325"/>
    </location>
</feature>
<evidence type="ECO:0000256" key="8">
    <source>
        <dbReference type="ARBA" id="ARBA00022723"/>
    </source>
</evidence>
<dbReference type="InterPro" id="IPR019794">
    <property type="entry name" value="Peroxidases_AS"/>
</dbReference>
<evidence type="ECO:0000256" key="9">
    <source>
        <dbReference type="ARBA" id="ARBA00022729"/>
    </source>
</evidence>
<dbReference type="Gene3D" id="1.10.420.10">
    <property type="entry name" value="Peroxidase, domain 2"/>
    <property type="match status" value="2"/>
</dbReference>
<evidence type="ECO:0000256" key="13">
    <source>
        <dbReference type="ARBA" id="ARBA00023157"/>
    </source>
</evidence>
<reference evidence="23 24" key="1">
    <citation type="journal article" date="2019" name="Nat. Plants">
        <title>Stout camphor tree genome fills gaps in understanding of flowering plant genome evolution.</title>
        <authorList>
            <person name="Chaw S.M."/>
            <person name="Liu Y.C."/>
            <person name="Wu Y.W."/>
            <person name="Wang H.Y."/>
            <person name="Lin C.I."/>
            <person name="Wu C.S."/>
            <person name="Ke H.M."/>
            <person name="Chang L.Y."/>
            <person name="Hsu C.Y."/>
            <person name="Yang H.T."/>
            <person name="Sudianto E."/>
            <person name="Hsu M.H."/>
            <person name="Wu K.P."/>
            <person name="Wang L.N."/>
            <person name="Leebens-Mack J.H."/>
            <person name="Tsai I.J."/>
        </authorList>
    </citation>
    <scope>NUCLEOTIDE SEQUENCE [LARGE SCALE GENOMIC DNA]</scope>
    <source>
        <strain evidence="24">cv. Chaw 1501</strain>
        <tissue evidence="23">Young leaves</tissue>
    </source>
</reference>
<dbReference type="Proteomes" id="UP000283530">
    <property type="component" value="Unassembled WGS sequence"/>
</dbReference>
<comment type="caution">
    <text evidence="23">The sequence shown here is derived from an EMBL/GenBank/DDBJ whole genome shotgun (WGS) entry which is preliminary data.</text>
</comment>
<keyword evidence="15" id="KW-0376">Hydrogen peroxide</keyword>
<feature type="site" description="Transition state stabilizer" evidence="19">
    <location>
        <position position="362"/>
    </location>
</feature>
<protein>
    <recommendedName>
        <fullName evidence="4">peroxidase</fullName>
        <ecNumber evidence="4">1.11.1.7</ecNumber>
    </recommendedName>
</protein>
<dbReference type="InterPro" id="IPR019793">
    <property type="entry name" value="Peroxidases_heam-ligand_BS"/>
</dbReference>
<dbReference type="GO" id="GO:0140825">
    <property type="term" value="F:lactoperoxidase activity"/>
    <property type="evidence" value="ECO:0007669"/>
    <property type="project" value="UniProtKB-EC"/>
</dbReference>
<dbReference type="FunFam" id="1.10.520.10:FF:000001">
    <property type="entry name" value="Peroxidase"/>
    <property type="match status" value="2"/>
</dbReference>
<dbReference type="PRINTS" id="PR00461">
    <property type="entry name" value="PLPEROXIDASE"/>
</dbReference>
<dbReference type="InterPro" id="IPR010255">
    <property type="entry name" value="Haem_peroxidase_sf"/>
</dbReference>
<sequence>MGKMGYVGIIFLGVFGFLGSVQGQLKLGFYDQTCPKAEEIILDYVKKHIPNAPSLAAPLIRMHFHDCFVRGCDGSVLINSTANNTAEKAAVPNQTLRGFNFIDGVKSLLEDACPGVVSCADIVALAARDSVVTIGGPFWEVPTGRRDGRVSNATEALNEIPAPFFNFSSLKSNFAQKGLDVKDLVLLSGSHTIGIAHCNPSFNNRLFNFTGRGDMDPALDSEYAQVLKKKCMVPTNNITIFEMDPGSFRTFDLSYYRLLLKRRGLFQSDAALTTDSTSKSTITELLDAPLSVFFQEFALSMQKMGRIGVKTGTVGEIRKHCAVGQLKLGFYDQTCPKAEKIVLDYVKKHIPNAPSLAAPLIRMHFHDCFVRGCDGSVLINSTANNSAEKAAVPNQTLRGFDFIDRLKSLLEAACPGVVSCADIVALAARDSVVTIGGPFWRVPTGRRDGRVSNATEALNNIPAPTFNFSSLKSSFAQKGLDVKDLVLLAGSHTIGIAHCNPSFNNRLFNFTGRGDMDPALDSEYAQVLKKKCMVPTNNITIFEMDPGSFRTFDLSYYKLLLKRRGLFQSDAALTTDSTSKSTINELLDAPLSTFFQEFALAMEKMGRIGVKTGTVGEIRKHCAVVN</sequence>
<accession>A0A443PCC6</accession>
<dbReference type="GO" id="GO:0042744">
    <property type="term" value="P:hydrogen peroxide catabolic process"/>
    <property type="evidence" value="ECO:0007669"/>
    <property type="project" value="UniProtKB-KW"/>
</dbReference>
<organism evidence="23 24">
    <name type="scientific">Cinnamomum micranthum f. kanehirae</name>
    <dbReference type="NCBI Taxonomy" id="337451"/>
    <lineage>
        <taxon>Eukaryota</taxon>
        <taxon>Viridiplantae</taxon>
        <taxon>Streptophyta</taxon>
        <taxon>Embryophyta</taxon>
        <taxon>Tracheophyta</taxon>
        <taxon>Spermatophyta</taxon>
        <taxon>Magnoliopsida</taxon>
        <taxon>Magnoliidae</taxon>
        <taxon>Laurales</taxon>
        <taxon>Lauraceae</taxon>
        <taxon>Cinnamomum</taxon>
    </lineage>
</organism>
<feature type="binding site" evidence="18">
    <location>
        <position position="388"/>
    </location>
    <ligand>
        <name>Ca(2+)</name>
        <dbReference type="ChEBI" id="CHEBI:29108"/>
        <label>1</label>
    </ligand>
</feature>
<feature type="binding site" description="axial binding residue" evidence="18">
    <location>
        <position position="492"/>
    </location>
    <ligand>
        <name>heme b</name>
        <dbReference type="ChEBI" id="CHEBI:60344"/>
    </ligand>
    <ligandPart>
        <name>Fe</name>
        <dbReference type="ChEBI" id="CHEBI:18248"/>
    </ligandPart>
</feature>
<proteinExistence type="inferred from homology"/>
<keyword evidence="9 21" id="KW-0732">Signal</keyword>
<feature type="binding site" evidence="18">
    <location>
        <position position="374"/>
    </location>
    <ligand>
        <name>Ca(2+)</name>
        <dbReference type="ChEBI" id="CHEBI:29108"/>
        <label>1</label>
    </ligand>
</feature>
<dbReference type="SUPFAM" id="SSF48113">
    <property type="entry name" value="Heme-dependent peroxidases"/>
    <property type="match status" value="2"/>
</dbReference>
<keyword evidence="5" id="KW-0964">Secreted</keyword>
<dbReference type="InterPro" id="IPR002016">
    <property type="entry name" value="Haem_peroxidase"/>
</dbReference>
<comment type="function">
    <text evidence="2">Removal of H(2)O(2), oxidation of toxic reductants, biosynthesis and degradation of lignin, suberization, auxin catabolism, response to environmental stresses such as wounding, pathogen attack and oxidative stress. These functions might be dependent on each isozyme/isoform in each plant tissue.</text>
</comment>
<dbReference type="PROSITE" id="PS00435">
    <property type="entry name" value="PEROXIDASE_1"/>
    <property type="match status" value="2"/>
</dbReference>
<keyword evidence="8 18" id="KW-0479">Metal-binding</keyword>
<evidence type="ECO:0000313" key="23">
    <source>
        <dbReference type="EMBL" id="RWR88416.1"/>
    </source>
</evidence>
<gene>
    <name evidence="23" type="ORF">CKAN_01742500</name>
</gene>
<feature type="binding site" evidence="18">
    <location>
        <position position="370"/>
    </location>
    <ligand>
        <name>Ca(2+)</name>
        <dbReference type="ChEBI" id="CHEBI:29108"/>
        <label>1</label>
    </ligand>
</feature>
<evidence type="ECO:0000256" key="11">
    <source>
        <dbReference type="ARBA" id="ARBA00023002"/>
    </source>
</evidence>
<feature type="active site" description="Proton acceptor" evidence="16">
    <location>
        <position position="366"/>
    </location>
</feature>
<keyword evidence="11" id="KW-0560">Oxidoreductase</keyword>
<evidence type="ECO:0000256" key="10">
    <source>
        <dbReference type="ARBA" id="ARBA00022837"/>
    </source>
</evidence>
<evidence type="ECO:0000256" key="6">
    <source>
        <dbReference type="ARBA" id="ARBA00022559"/>
    </source>
</evidence>